<sequence>MGVIMSKLLQIAIASLALVATGVSHADVATTYQKTCATCHDSGALNAPKKGDKATWDKLKAQKGMDTLVKNTKKGMPQMPAKGLCQSCSDDEFRALIEYMAK</sequence>
<dbReference type="GO" id="GO:0005506">
    <property type="term" value="F:iron ion binding"/>
    <property type="evidence" value="ECO:0007669"/>
    <property type="project" value="InterPro"/>
</dbReference>
<dbReference type="Proteomes" id="UP000092607">
    <property type="component" value="Unassembled WGS sequence"/>
</dbReference>
<evidence type="ECO:0000256" key="4">
    <source>
        <dbReference type="ARBA" id="ARBA00022982"/>
    </source>
</evidence>
<feature type="signal peptide" evidence="7">
    <location>
        <begin position="1"/>
        <end position="26"/>
    </location>
</feature>
<gene>
    <name evidence="9" type="ORF">A9309_02315</name>
</gene>
<dbReference type="GO" id="GO:0009055">
    <property type="term" value="F:electron transfer activity"/>
    <property type="evidence" value="ECO:0007669"/>
    <property type="project" value="InterPro"/>
</dbReference>
<dbReference type="SUPFAM" id="SSF46626">
    <property type="entry name" value="Cytochrome c"/>
    <property type="match status" value="1"/>
</dbReference>
<accession>A0A1B8Q764</accession>
<dbReference type="PANTHER" id="PTHR40942:SF2">
    <property type="entry name" value="CYTOCHROME-RELATED"/>
    <property type="match status" value="1"/>
</dbReference>
<evidence type="ECO:0000256" key="3">
    <source>
        <dbReference type="ARBA" id="ARBA00022723"/>
    </source>
</evidence>
<keyword evidence="4" id="KW-0249">Electron transport</keyword>
<organism evidence="9 10">
    <name type="scientific">Moraxella lacunata</name>
    <dbReference type="NCBI Taxonomy" id="477"/>
    <lineage>
        <taxon>Bacteria</taxon>
        <taxon>Pseudomonadati</taxon>
        <taxon>Pseudomonadota</taxon>
        <taxon>Gammaproteobacteria</taxon>
        <taxon>Moraxellales</taxon>
        <taxon>Moraxellaceae</taxon>
        <taxon>Moraxella</taxon>
    </lineage>
</organism>
<dbReference type="PRINTS" id="PR00607">
    <property type="entry name" value="CYTCHROMECIE"/>
</dbReference>
<dbReference type="Pfam" id="PF13442">
    <property type="entry name" value="Cytochrome_CBB3"/>
    <property type="match status" value="1"/>
</dbReference>
<dbReference type="InterPro" id="IPR002323">
    <property type="entry name" value="Cyt_CIE"/>
</dbReference>
<dbReference type="GO" id="GO:0020037">
    <property type="term" value="F:heme binding"/>
    <property type="evidence" value="ECO:0007669"/>
    <property type="project" value="InterPro"/>
</dbReference>
<keyword evidence="7" id="KW-0732">Signal</keyword>
<evidence type="ECO:0000313" key="9">
    <source>
        <dbReference type="EMBL" id="OBX65570.1"/>
    </source>
</evidence>
<protein>
    <submittedName>
        <fullName evidence="9">Cytochrome C</fullName>
    </submittedName>
</protein>
<dbReference type="Gene3D" id="1.10.760.10">
    <property type="entry name" value="Cytochrome c-like domain"/>
    <property type="match status" value="1"/>
</dbReference>
<evidence type="ECO:0000256" key="2">
    <source>
        <dbReference type="ARBA" id="ARBA00022617"/>
    </source>
</evidence>
<proteinExistence type="predicted"/>
<feature type="domain" description="Cytochrome c" evidence="8">
    <location>
        <begin position="17"/>
        <end position="102"/>
    </location>
</feature>
<dbReference type="EMBL" id="LZMS01000034">
    <property type="protein sequence ID" value="OBX65570.1"/>
    <property type="molecule type" value="Genomic_DNA"/>
</dbReference>
<name>A0A1B8Q764_MORLA</name>
<keyword evidence="3 6" id="KW-0479">Metal-binding</keyword>
<evidence type="ECO:0000256" key="1">
    <source>
        <dbReference type="ARBA" id="ARBA00022448"/>
    </source>
</evidence>
<dbReference type="InterPro" id="IPR036909">
    <property type="entry name" value="Cyt_c-like_dom_sf"/>
</dbReference>
<reference evidence="9 10" key="1">
    <citation type="submission" date="2016-06" db="EMBL/GenBank/DDBJ databases">
        <title>Draft genome of Moraxella lacunata CCUG 57757A.</title>
        <authorList>
            <person name="Salva-Serra F."/>
            <person name="Engstrom-Jakobsson H."/>
            <person name="Thorell K."/>
            <person name="Gonzales-Siles L."/>
            <person name="Karlsson R."/>
            <person name="Boulund F."/>
            <person name="Engstrand L."/>
            <person name="Kristiansson E."/>
            <person name="Moore E."/>
        </authorList>
    </citation>
    <scope>NUCLEOTIDE SEQUENCE [LARGE SCALE GENOMIC DNA]</scope>
    <source>
        <strain evidence="9 10">CCUG 57757A</strain>
    </source>
</reference>
<evidence type="ECO:0000313" key="10">
    <source>
        <dbReference type="Proteomes" id="UP000092607"/>
    </source>
</evidence>
<keyword evidence="2 6" id="KW-0349">Heme</keyword>
<dbReference type="AlphaFoldDB" id="A0A1B8Q764"/>
<dbReference type="PROSITE" id="PS51007">
    <property type="entry name" value="CYTC"/>
    <property type="match status" value="1"/>
</dbReference>
<evidence type="ECO:0000256" key="5">
    <source>
        <dbReference type="ARBA" id="ARBA00023004"/>
    </source>
</evidence>
<dbReference type="PANTHER" id="PTHR40942">
    <property type="match status" value="1"/>
</dbReference>
<evidence type="ECO:0000259" key="8">
    <source>
        <dbReference type="PROSITE" id="PS51007"/>
    </source>
</evidence>
<evidence type="ECO:0000256" key="7">
    <source>
        <dbReference type="SAM" id="SignalP"/>
    </source>
</evidence>
<evidence type="ECO:0000256" key="6">
    <source>
        <dbReference type="PROSITE-ProRule" id="PRU00433"/>
    </source>
</evidence>
<keyword evidence="5 6" id="KW-0408">Iron</keyword>
<feature type="chain" id="PRO_5008612222" evidence="7">
    <location>
        <begin position="27"/>
        <end position="102"/>
    </location>
</feature>
<dbReference type="InterPro" id="IPR009056">
    <property type="entry name" value="Cyt_c-like_dom"/>
</dbReference>
<keyword evidence="1" id="KW-0813">Transport</keyword>
<comment type="caution">
    <text evidence="9">The sequence shown here is derived from an EMBL/GenBank/DDBJ whole genome shotgun (WGS) entry which is preliminary data.</text>
</comment>